<keyword evidence="4 5" id="KW-0326">Glycosidase</keyword>
<evidence type="ECO:0000313" key="9">
    <source>
        <dbReference type="EMBL" id="RFO97199.1"/>
    </source>
</evidence>
<evidence type="ECO:0000259" key="8">
    <source>
        <dbReference type="Pfam" id="PF16875"/>
    </source>
</evidence>
<dbReference type="CDD" id="cd14791">
    <property type="entry name" value="GH36"/>
    <property type="match status" value="1"/>
</dbReference>
<feature type="active site" description="Proton donor" evidence="6">
    <location>
        <position position="520"/>
    </location>
</feature>
<feature type="binding site" evidence="7">
    <location>
        <begin position="453"/>
        <end position="457"/>
    </location>
    <ligand>
        <name>substrate</name>
    </ligand>
</feature>
<evidence type="ECO:0000256" key="4">
    <source>
        <dbReference type="ARBA" id="ARBA00023295"/>
    </source>
</evidence>
<dbReference type="Gene3D" id="2.70.98.60">
    <property type="entry name" value="alpha-galactosidase from lactobacil brevis"/>
    <property type="match status" value="1"/>
</dbReference>
<feature type="binding site" evidence="7">
    <location>
        <begin position="343"/>
        <end position="344"/>
    </location>
    <ligand>
        <name>substrate</name>
    </ligand>
</feature>
<dbReference type="RefSeq" id="WP_117176149.1">
    <property type="nucleotide sequence ID" value="NZ_QFZK01000004.1"/>
</dbReference>
<evidence type="ECO:0000256" key="5">
    <source>
        <dbReference type="PIRNR" id="PIRNR005536"/>
    </source>
</evidence>
<dbReference type="PANTHER" id="PTHR43053">
    <property type="entry name" value="GLYCOSIDASE FAMILY 31"/>
    <property type="match status" value="1"/>
</dbReference>
<name>A0A3E1RCW6_9BURK</name>
<feature type="binding site" evidence="7">
    <location>
        <position position="420"/>
    </location>
    <ligand>
        <name>substrate</name>
    </ligand>
</feature>
<reference evidence="9 10" key="1">
    <citation type="submission" date="2018-05" db="EMBL/GenBank/DDBJ databases">
        <title>Rhodoferax soyangensis sp.nov., isolated from an oligotrophic freshwater lake.</title>
        <authorList>
            <person name="Park M."/>
        </authorList>
    </citation>
    <scope>NUCLEOTIDE SEQUENCE [LARGE SCALE GENOMIC DNA]</scope>
    <source>
        <strain evidence="9 10">IMCC26218</strain>
    </source>
</reference>
<keyword evidence="3 5" id="KW-0378">Hydrolase</keyword>
<evidence type="ECO:0000256" key="7">
    <source>
        <dbReference type="PIRSR" id="PIRSR005536-2"/>
    </source>
</evidence>
<comment type="catalytic activity">
    <reaction evidence="1 5">
        <text>Hydrolysis of terminal, non-reducing alpha-D-galactose residues in alpha-D-galactosides, including galactose oligosaccharides, galactomannans and galactolipids.</text>
        <dbReference type="EC" id="3.2.1.22"/>
    </reaction>
</comment>
<comment type="caution">
    <text evidence="9">The sequence shown here is derived from an EMBL/GenBank/DDBJ whole genome shotgun (WGS) entry which is preliminary data.</text>
</comment>
<feature type="binding site" evidence="7">
    <location>
        <position position="520"/>
    </location>
    <ligand>
        <name>substrate</name>
    </ligand>
</feature>
<dbReference type="InterPro" id="IPR002252">
    <property type="entry name" value="Glyco_hydro_36"/>
</dbReference>
<dbReference type="Pfam" id="PF02065">
    <property type="entry name" value="Melibiase"/>
    <property type="match status" value="1"/>
</dbReference>
<keyword evidence="10" id="KW-1185">Reference proteome</keyword>
<dbReference type="Proteomes" id="UP000260665">
    <property type="component" value="Unassembled WGS sequence"/>
</dbReference>
<dbReference type="SUPFAM" id="SSF51445">
    <property type="entry name" value="(Trans)glycosidases"/>
    <property type="match status" value="1"/>
</dbReference>
<feature type="domain" description="Glycosyl hydrolase family 36 N-terminal" evidence="8">
    <location>
        <begin position="27"/>
        <end position="256"/>
    </location>
</feature>
<dbReference type="EC" id="3.2.1.22" evidence="2 5"/>
<dbReference type="InterPro" id="IPR013785">
    <property type="entry name" value="Aldolase_TIM"/>
</dbReference>
<dbReference type="Gene3D" id="3.20.20.70">
    <property type="entry name" value="Aldolase class I"/>
    <property type="match status" value="1"/>
</dbReference>
<evidence type="ECO:0000256" key="1">
    <source>
        <dbReference type="ARBA" id="ARBA00001255"/>
    </source>
</evidence>
<dbReference type="InterPro" id="IPR038417">
    <property type="entry name" value="Alpga-gal_N_sf"/>
</dbReference>
<dbReference type="Pfam" id="PF16875">
    <property type="entry name" value="Glyco_hydro_36N"/>
    <property type="match status" value="1"/>
</dbReference>
<organism evidence="9 10">
    <name type="scientific">Rhodoferax lacus</name>
    <dbReference type="NCBI Taxonomy" id="2184758"/>
    <lineage>
        <taxon>Bacteria</taxon>
        <taxon>Pseudomonadati</taxon>
        <taxon>Pseudomonadota</taxon>
        <taxon>Betaproteobacteria</taxon>
        <taxon>Burkholderiales</taxon>
        <taxon>Comamonadaceae</taxon>
        <taxon>Rhodoferax</taxon>
    </lineage>
</organism>
<dbReference type="AlphaFoldDB" id="A0A3E1RCW6"/>
<dbReference type="InterPro" id="IPR050985">
    <property type="entry name" value="Alpha-glycosidase_related"/>
</dbReference>
<dbReference type="FunFam" id="3.20.20.70:FF:000118">
    <property type="entry name" value="Alpha-galactosidase"/>
    <property type="match status" value="1"/>
</dbReference>
<feature type="active site" description="Nucleophile" evidence="6">
    <location>
        <position position="455"/>
    </location>
</feature>
<accession>A0A3E1RCW6</accession>
<evidence type="ECO:0000256" key="2">
    <source>
        <dbReference type="ARBA" id="ARBA00012755"/>
    </source>
</evidence>
<dbReference type="PRINTS" id="PR00743">
    <property type="entry name" value="GLHYDRLASE36"/>
</dbReference>
<dbReference type="PANTHER" id="PTHR43053:SF3">
    <property type="entry name" value="ALPHA-GALACTOSIDASE C-RELATED"/>
    <property type="match status" value="1"/>
</dbReference>
<evidence type="ECO:0000256" key="3">
    <source>
        <dbReference type="ARBA" id="ARBA00022801"/>
    </source>
</evidence>
<dbReference type="OrthoDB" id="9758822at2"/>
<protein>
    <recommendedName>
        <fullName evidence="2 5">Alpha-galactosidase</fullName>
        <ecNumber evidence="2 5">3.2.1.22</ecNumber>
    </recommendedName>
</protein>
<dbReference type="GO" id="GO:0016052">
    <property type="term" value="P:carbohydrate catabolic process"/>
    <property type="evidence" value="ECO:0007669"/>
    <property type="project" value="InterPro"/>
</dbReference>
<dbReference type="EMBL" id="QFZK01000004">
    <property type="protein sequence ID" value="RFO97199.1"/>
    <property type="molecule type" value="Genomic_DNA"/>
</dbReference>
<feature type="binding site" evidence="7">
    <location>
        <position position="175"/>
    </location>
    <ligand>
        <name>substrate</name>
    </ligand>
</feature>
<dbReference type="InterPro" id="IPR031704">
    <property type="entry name" value="Glyco_hydro_36_N"/>
</dbReference>
<evidence type="ECO:0000256" key="6">
    <source>
        <dbReference type="PIRSR" id="PIRSR005536-1"/>
    </source>
</evidence>
<sequence>MNGPTHTLLRLDGTHCCALIEWETGRMPVWRHFGALLPEAPLSSQWTAASLRRQANASMDRLDGNPVFPGFGNGLSLNPALRAHANGTGAVHEWVAHSYSRSEDAKQQSLLLHLQDASGLALDIVLTLWRNSDVLSLQTTLHNHSGHALQLDWLACGTVPTGAELSEVAHFSGQWGLEFQWQRTPLAAAGFQLQNRHGRSSHEAPPACFVLAPTTGDHSGEVIAAQLAWSGNHQFALDRCDDGSALLQAGVWLAPGEQQLAVGDSHSTPALHISWSGQGLNGTSHNFHRFARQQVLQWHGGRMRPRPVHLNTWEAVYFNHDDATLRALAERAVALGVERFVLDDGWFPGRPDDHSGLGDWWPDPIKYPQGLGPLIGHVLGLGMEFGLWVEPEMVNPDSDLFRAHPDWALQMAGQPLQLGRQQLVLDLSRPEVGNYLFEKLDTLLRENRISYLKWDMNRDLAQAAGAHGQMAYAQQIPALYALLQRLRAQHPAVEIESCASGGGRMDLGILQYTQRFWTSDNNDAVSRVAIQSGATRLFPMEVLGAHVGPAPAHTTGRSQSLELRCAVALFGHMGVEADVRKFSEAEAQTLATWIGLYKAWRSVLHSGRFSQGRTANGVWWLAQGAGRALLGVFTQTAPTNMHHAPLRLPCLQGLPEATHCHVHLLGQAGQERARGDAASGWLDALRGEGVTCSAAELRHIGLPLPNMNPESALVFSLEWQTS</sequence>
<proteinExistence type="inferred from homology"/>
<dbReference type="PIRSF" id="PIRSF005536">
    <property type="entry name" value="Agal"/>
    <property type="match status" value="1"/>
</dbReference>
<evidence type="ECO:0000313" key="10">
    <source>
        <dbReference type="Proteomes" id="UP000260665"/>
    </source>
</evidence>
<feature type="binding site" evidence="7">
    <location>
        <position position="498"/>
    </location>
    <ligand>
        <name>substrate</name>
    </ligand>
</feature>
<gene>
    <name evidence="9" type="ORF">DIC66_08645</name>
</gene>
<comment type="similarity">
    <text evidence="5">Belongs to the glycosyl hydrolase.</text>
</comment>
<dbReference type="InterPro" id="IPR017853">
    <property type="entry name" value="GH"/>
</dbReference>
<dbReference type="GO" id="GO:0004557">
    <property type="term" value="F:alpha-galactosidase activity"/>
    <property type="evidence" value="ECO:0007669"/>
    <property type="project" value="UniProtKB-UniRule"/>
</dbReference>